<reference evidence="1" key="1">
    <citation type="submission" date="2021-02" db="EMBL/GenBank/DDBJ databases">
        <authorList>
            <consortium name="DOE Joint Genome Institute"/>
            <person name="Ahrendt S."/>
            <person name="Looney B.P."/>
            <person name="Miyauchi S."/>
            <person name="Morin E."/>
            <person name="Drula E."/>
            <person name="Courty P.E."/>
            <person name="Chicoki N."/>
            <person name="Fauchery L."/>
            <person name="Kohler A."/>
            <person name="Kuo A."/>
            <person name="Labutti K."/>
            <person name="Pangilinan J."/>
            <person name="Lipzen A."/>
            <person name="Riley R."/>
            <person name="Andreopoulos W."/>
            <person name="He G."/>
            <person name="Johnson J."/>
            <person name="Barry K.W."/>
            <person name="Grigoriev I.V."/>
            <person name="Nagy L."/>
            <person name="Hibbett D."/>
            <person name="Henrissat B."/>
            <person name="Matheny P.B."/>
            <person name="Labbe J."/>
            <person name="Martin F."/>
        </authorList>
    </citation>
    <scope>NUCLEOTIDE SEQUENCE</scope>
    <source>
        <strain evidence="1">FP105234-sp</strain>
    </source>
</reference>
<comment type="caution">
    <text evidence="1">The sequence shown here is derived from an EMBL/GenBank/DDBJ whole genome shotgun (WGS) entry which is preliminary data.</text>
</comment>
<proteinExistence type="predicted"/>
<keyword evidence="2" id="KW-1185">Reference proteome</keyword>
<evidence type="ECO:0000313" key="1">
    <source>
        <dbReference type="EMBL" id="KAI0051493.1"/>
    </source>
</evidence>
<accession>A0ACB8S4W5</accession>
<sequence>MLSAIHNADTRVLRQPTRLEGLSRTMRSYVPSSISIPIPSAAPSPPRVSLPVSFGSFMSPTGAPEEQGDRRRSWGTDAGGKTLEEVLALSENERPGLSRYPGSDQGESITWARWDTLNPGRARRLLFLGYRSGLQIWDCSQLDSITEVLNLPSTDWGHVWSAAILPPPSTTLDDRFSRARPTVGVIAKRPLQNPEFIVYSLAAQQVLEKLFVPGLVSFSSSPNFILLSTSKPSTLRIISPCTLATLFIIPHHSLSAFARPSSKNLNDDTNHNVLPPHTLDSEDAPPADLQPVFALSGRLLAFSSPPPRVDFSHQVVTSTQPRTRSPVRADTTGSLSQADIGNMAMRVGGSVLSGMRSLGAMAFTAARTRIATDTPPEAQTPRSPTFSRSAPAASRPHQRRYSQSPSTGIGRPLVDDIDSNTSAPPSPFVSTTPSEYSKGNYVTVLDLAPLLSPAAHLQEPETIAEFMASKSQSISSLQFSADGTSLLTVPEDGQTLKVYQLKPASRAARAVRREMLQSPDVDSRLRAEEDAPWHMYDLRRGRTSAVVEQHEWAPDGRWIAVGSRNRTVHVFATNPYGGKSEEQSHLKGRVFNYTKLPLSTTLSPIVRVRPTSSPTADRGAAPLVFTFIDSNTHSLPKRLLPPLSVHSPSSSSPPSTQSSPSQEPLSPVRLRRPTNFQDVLLFDPVDGTISLRRVFVDLRSQEHSLSVPGAIPGIGGTSISLPTRSSFGRPNTSPSANVSGLSQMMQKPTDLAGHVDEVATWNVRRGHDWPVVTRSVANTAEAVINTTGKLNWLAHAELQTSSLSMHVLPRPVYLSHQFSFYELTGDYHGLIRRHHFDVPGPKIEVRKEVEVSAYSKGVGESFVQGSLGVDIGLPSSFDEPLSSAMASDLEYPSSPPVIPMLPNGPTGSRPSSFKNTIPIQRMTSGISDGMSEGLGRLRREIGKVRSPRMLAKSDHTATGEPVTLEFDEEDEDFLLSYPSGHEDDVISRSTSRGEGGSAASISTPSSGVDVLEQQGKGGDGVWLGWETEDRQAVEDAEQFHEISVVGFMDEEQAQMKGRGRGN</sequence>
<name>A0ACB8S4W5_9AGAM</name>
<dbReference type="Proteomes" id="UP000814033">
    <property type="component" value="Unassembled WGS sequence"/>
</dbReference>
<protein>
    <submittedName>
        <fullName evidence="1">Uncharacterized protein</fullName>
    </submittedName>
</protein>
<dbReference type="EMBL" id="MU275852">
    <property type="protein sequence ID" value="KAI0051493.1"/>
    <property type="molecule type" value="Genomic_DNA"/>
</dbReference>
<gene>
    <name evidence="1" type="ORF">FA95DRAFT_1534680</name>
</gene>
<organism evidence="1 2">
    <name type="scientific">Auriscalpium vulgare</name>
    <dbReference type="NCBI Taxonomy" id="40419"/>
    <lineage>
        <taxon>Eukaryota</taxon>
        <taxon>Fungi</taxon>
        <taxon>Dikarya</taxon>
        <taxon>Basidiomycota</taxon>
        <taxon>Agaricomycotina</taxon>
        <taxon>Agaricomycetes</taxon>
        <taxon>Russulales</taxon>
        <taxon>Auriscalpiaceae</taxon>
        <taxon>Auriscalpium</taxon>
    </lineage>
</organism>
<reference evidence="1" key="2">
    <citation type="journal article" date="2022" name="New Phytol.">
        <title>Evolutionary transition to the ectomycorrhizal habit in the genomes of a hyperdiverse lineage of mushroom-forming fungi.</title>
        <authorList>
            <person name="Looney B."/>
            <person name="Miyauchi S."/>
            <person name="Morin E."/>
            <person name="Drula E."/>
            <person name="Courty P.E."/>
            <person name="Kohler A."/>
            <person name="Kuo A."/>
            <person name="LaButti K."/>
            <person name="Pangilinan J."/>
            <person name="Lipzen A."/>
            <person name="Riley R."/>
            <person name="Andreopoulos W."/>
            <person name="He G."/>
            <person name="Johnson J."/>
            <person name="Nolan M."/>
            <person name="Tritt A."/>
            <person name="Barry K.W."/>
            <person name="Grigoriev I.V."/>
            <person name="Nagy L.G."/>
            <person name="Hibbett D."/>
            <person name="Henrissat B."/>
            <person name="Matheny P.B."/>
            <person name="Labbe J."/>
            <person name="Martin F.M."/>
        </authorList>
    </citation>
    <scope>NUCLEOTIDE SEQUENCE</scope>
    <source>
        <strain evidence="1">FP105234-sp</strain>
    </source>
</reference>
<evidence type="ECO:0000313" key="2">
    <source>
        <dbReference type="Proteomes" id="UP000814033"/>
    </source>
</evidence>